<accession>A0A7C9IX54</accession>
<dbReference type="EMBL" id="VYSB01000004">
    <property type="protein sequence ID" value="MYZ51672.1"/>
    <property type="molecule type" value="Genomic_DNA"/>
</dbReference>
<dbReference type="AlphaFoldDB" id="A0A7C9IX54"/>
<dbReference type="Proteomes" id="UP000481947">
    <property type="component" value="Unassembled WGS sequence"/>
</dbReference>
<proteinExistence type="predicted"/>
<protein>
    <submittedName>
        <fullName evidence="1">Uncharacterized protein</fullName>
    </submittedName>
</protein>
<evidence type="ECO:0000313" key="1">
    <source>
        <dbReference type="EMBL" id="MYZ51672.1"/>
    </source>
</evidence>
<name>A0A7C9IX54_9BURK</name>
<organism evidence="1 2">
    <name type="scientific">Malikia spinosa</name>
    <dbReference type="NCBI Taxonomy" id="86180"/>
    <lineage>
        <taxon>Bacteria</taxon>
        <taxon>Pseudomonadati</taxon>
        <taxon>Pseudomonadota</taxon>
        <taxon>Betaproteobacteria</taxon>
        <taxon>Burkholderiales</taxon>
        <taxon>Comamonadaceae</taxon>
        <taxon>Malikia</taxon>
    </lineage>
</organism>
<sequence length="187" mass="21578">MIVNPLQPMRDTTDQSRQAVDSFGGWEQVFEYISINENCASAFDANDKLIIQIDSDICWHESIDIDPNVDHETLFAALKNLLISRMPADVLEWVQNDLIFAIPIHSTECWLIPLYTKDRITLKKTNNCKDVLDKIEQDVVNKVEKTFDCYKKLSARIKKPKDIQLISKHNKSLSLFTQQLPALENKE</sequence>
<comment type="caution">
    <text evidence="1">The sequence shown here is derived from an EMBL/GenBank/DDBJ whole genome shotgun (WGS) entry which is preliminary data.</text>
</comment>
<gene>
    <name evidence="1" type="ORF">F5985_05865</name>
</gene>
<reference evidence="1 2" key="1">
    <citation type="submission" date="2019-09" db="EMBL/GenBank/DDBJ databases">
        <title>Identification of Malikia spinosa a prominent benzene-, toluene-, and ethylbenzene-degrading bacterium: enrichment, isolation and whole genome sequencing.</title>
        <authorList>
            <person name="Tancsics A."/>
            <person name="Revesz F."/>
            <person name="Kriszt B."/>
        </authorList>
    </citation>
    <scope>NUCLEOTIDE SEQUENCE [LARGE SCALE GENOMIC DNA]</scope>
    <source>
        <strain evidence="1 2">AB6</strain>
    </source>
</reference>
<evidence type="ECO:0000313" key="2">
    <source>
        <dbReference type="Proteomes" id="UP000481947"/>
    </source>
</evidence>
<dbReference type="RefSeq" id="WP_202428086.1">
    <property type="nucleotide sequence ID" value="NZ_VYSB01000004.1"/>
</dbReference>